<evidence type="ECO:0000313" key="2">
    <source>
        <dbReference type="EMBL" id="EPE32206.1"/>
    </source>
</evidence>
<dbReference type="HOGENOM" id="CLU_004184_7_2_1"/>
<dbReference type="GeneID" id="19466392"/>
<accession>S3DJJ2</accession>
<keyword evidence="3" id="KW-1185">Reference proteome</keyword>
<name>S3DJJ2_GLAL2</name>
<dbReference type="Pfam" id="PF26639">
    <property type="entry name" value="Het-6_barrel"/>
    <property type="match status" value="1"/>
</dbReference>
<dbReference type="AlphaFoldDB" id="S3DJJ2"/>
<dbReference type="InterPro" id="IPR052895">
    <property type="entry name" value="HetReg/Transcr_Mod"/>
</dbReference>
<dbReference type="PANTHER" id="PTHR24148">
    <property type="entry name" value="ANKYRIN REPEAT DOMAIN-CONTAINING PROTEIN 39 HOMOLOG-RELATED"/>
    <property type="match status" value="1"/>
</dbReference>
<dbReference type="EMBL" id="KE145359">
    <property type="protein sequence ID" value="EPE32206.1"/>
    <property type="molecule type" value="Genomic_DNA"/>
</dbReference>
<dbReference type="OrthoDB" id="3548654at2759"/>
<feature type="domain" description="Heterokaryon incompatibility" evidence="1">
    <location>
        <begin position="99"/>
        <end position="257"/>
    </location>
</feature>
<protein>
    <recommendedName>
        <fullName evidence="1">Heterokaryon incompatibility domain-containing protein</fullName>
    </recommendedName>
</protein>
<dbReference type="RefSeq" id="XP_008080218.1">
    <property type="nucleotide sequence ID" value="XM_008082027.1"/>
</dbReference>
<dbReference type="Proteomes" id="UP000016922">
    <property type="component" value="Unassembled WGS sequence"/>
</dbReference>
<dbReference type="KEGG" id="glz:GLAREA_07339"/>
<reference evidence="2 3" key="1">
    <citation type="journal article" date="2013" name="BMC Genomics">
        <title>Genomics-driven discovery of the pneumocandin biosynthetic gene cluster in the fungus Glarea lozoyensis.</title>
        <authorList>
            <person name="Chen L."/>
            <person name="Yue Q."/>
            <person name="Zhang X."/>
            <person name="Xiang M."/>
            <person name="Wang C."/>
            <person name="Li S."/>
            <person name="Che Y."/>
            <person name="Ortiz-Lopez F.J."/>
            <person name="Bills G.F."/>
            <person name="Liu X."/>
            <person name="An Z."/>
        </authorList>
    </citation>
    <scope>NUCLEOTIDE SEQUENCE [LARGE SCALE GENOMIC DNA]</scope>
    <source>
        <strain evidence="3">ATCC 20868 / MF5171</strain>
    </source>
</reference>
<dbReference type="Pfam" id="PF06985">
    <property type="entry name" value="HET"/>
    <property type="match status" value="1"/>
</dbReference>
<evidence type="ECO:0000313" key="3">
    <source>
        <dbReference type="Proteomes" id="UP000016922"/>
    </source>
</evidence>
<gene>
    <name evidence="2" type="ORF">GLAREA_07339</name>
</gene>
<evidence type="ECO:0000259" key="1">
    <source>
        <dbReference type="Pfam" id="PF06985"/>
    </source>
</evidence>
<organism evidence="2 3">
    <name type="scientific">Glarea lozoyensis (strain ATCC 20868 / MF5171)</name>
    <dbReference type="NCBI Taxonomy" id="1116229"/>
    <lineage>
        <taxon>Eukaryota</taxon>
        <taxon>Fungi</taxon>
        <taxon>Dikarya</taxon>
        <taxon>Ascomycota</taxon>
        <taxon>Pezizomycotina</taxon>
        <taxon>Leotiomycetes</taxon>
        <taxon>Helotiales</taxon>
        <taxon>Helotiaceae</taxon>
        <taxon>Glarea</taxon>
    </lineage>
</organism>
<proteinExistence type="predicted"/>
<dbReference type="PANTHER" id="PTHR24148:SF64">
    <property type="entry name" value="HETEROKARYON INCOMPATIBILITY DOMAIN-CONTAINING PROTEIN"/>
    <property type="match status" value="1"/>
</dbReference>
<sequence length="587" mass="66811">MSDTDGIMECALGAARFWIAARERVDAIDAVPQAKALTVGLKNGWDCHLEPYTYQPLLEPDGIRVLRIFPWKERLQTIDGLYMPRCELIHLNLNSSPEYATISYAWGSLLENSPVLLHGQNFLTVTNSLFEVICWTSIDTEEPLYFWADQICINQHDLVERSKQVNMMGRIYKQATLTFVWLGKSGDTDEVAFDLIKKLSLDDLPLVKAYDTFLFKNVVRLQSILEPYGIGCNGSEPGWIAIKDLSLRPWFTRLWTFKSFGIYNTHLLHRQRNRYLTTSSTKLLDLLWEISDSDYQCKDQRDRVFSVLSLAGSDKSSTINVDYSLSVAKVYLSVAREIIKSTASLKILTRRRCGELEDLPSWAPNWSFGISSQMALDTGNLSFSSSGGFQHIYKESEEHILIFKGKIISTIAKVASHNFTEHGDEYDSKDLEHFLGFKTLVPQILEELEGWPHVDGSFKRRTWGYWNWLLGMNFSAGNFGNRTDAYENGLDVADFMTNPRNRYERDLRKCFGRKIAILDTYGYPLGLVPDYARAGDNVCILNGSTTPLVLRKNGQSFEVIGECYVNGIMYGEAVDWSQEGGETFVIK</sequence>
<dbReference type="InterPro" id="IPR010730">
    <property type="entry name" value="HET"/>
</dbReference>